<feature type="compositionally biased region" description="Acidic residues" evidence="1">
    <location>
        <begin position="241"/>
        <end position="255"/>
    </location>
</feature>
<feature type="compositionally biased region" description="Pro residues" evidence="1">
    <location>
        <begin position="260"/>
        <end position="280"/>
    </location>
</feature>
<feature type="compositionally biased region" description="Basic and acidic residues" evidence="1">
    <location>
        <begin position="31"/>
        <end position="44"/>
    </location>
</feature>
<dbReference type="InParanoid" id="A0A0G4GXN4"/>
<name>A0A0G4GXN4_VITBC</name>
<keyword evidence="3" id="KW-1185">Reference proteome</keyword>
<dbReference type="VEuPathDB" id="CryptoDB:Vbra_866"/>
<feature type="region of interest" description="Disordered" evidence="1">
    <location>
        <begin position="1"/>
        <end position="51"/>
    </location>
</feature>
<accession>A0A0G4GXN4</accession>
<evidence type="ECO:0000313" key="3">
    <source>
        <dbReference type="Proteomes" id="UP000041254"/>
    </source>
</evidence>
<sequence>MRPLTAGAEQHPLVESEKEMRAVSGKVSGTGREDFIEDDGHPIKLDGTPDSPLDEIIDTPGLDFAKKWRDGMCAIAAKGTNFHEEHRGTLKEVETRLFEQLHKLEAPALQLLEPSTRRTQQDHPAAAAQPPQPPHIAHGHHREEGEREEDETTVHPQPQHQGKEMEAVAVVAVPEEPCVSRSPSQPHHTDTAAATFEQDSTTEPDDVPEDPFPQRPHASPARTAMALQPSAPLAPEQPSGDVDDVIDVVDEDEDQHGDAAPPPAPTPTPPAHTPSLPSPLPFVKDTRGTRIPAHNVPYQPGASSTVAYPGLWEVRSAHQDLVMRSWAALTDLKEGAERVGKGIANAIAGLFGQ</sequence>
<protein>
    <submittedName>
        <fullName evidence="2">Uncharacterized protein</fullName>
    </submittedName>
</protein>
<feature type="region of interest" description="Disordered" evidence="1">
    <location>
        <begin position="177"/>
        <end position="286"/>
    </location>
</feature>
<feature type="compositionally biased region" description="Basic and acidic residues" evidence="1">
    <location>
        <begin position="12"/>
        <end position="21"/>
    </location>
</feature>
<feature type="region of interest" description="Disordered" evidence="1">
    <location>
        <begin position="108"/>
        <end position="165"/>
    </location>
</feature>
<dbReference type="EMBL" id="CDMY01000859">
    <property type="protein sequence ID" value="CEM35612.1"/>
    <property type="molecule type" value="Genomic_DNA"/>
</dbReference>
<proteinExistence type="predicted"/>
<organism evidence="2 3">
    <name type="scientific">Vitrella brassicaformis (strain CCMP3155)</name>
    <dbReference type="NCBI Taxonomy" id="1169540"/>
    <lineage>
        <taxon>Eukaryota</taxon>
        <taxon>Sar</taxon>
        <taxon>Alveolata</taxon>
        <taxon>Colpodellida</taxon>
        <taxon>Vitrellaceae</taxon>
        <taxon>Vitrella</taxon>
    </lineage>
</organism>
<gene>
    <name evidence="2" type="ORF">Vbra_866</name>
</gene>
<dbReference type="Proteomes" id="UP000041254">
    <property type="component" value="Unassembled WGS sequence"/>
</dbReference>
<reference evidence="2 3" key="1">
    <citation type="submission" date="2014-11" db="EMBL/GenBank/DDBJ databases">
        <authorList>
            <person name="Zhu J."/>
            <person name="Qi W."/>
            <person name="Song R."/>
        </authorList>
    </citation>
    <scope>NUCLEOTIDE SEQUENCE [LARGE SCALE GENOMIC DNA]</scope>
</reference>
<evidence type="ECO:0000256" key="1">
    <source>
        <dbReference type="SAM" id="MobiDB-lite"/>
    </source>
</evidence>
<feature type="compositionally biased region" description="Acidic residues" evidence="1">
    <location>
        <begin position="200"/>
        <end position="209"/>
    </location>
</feature>
<dbReference type="AlphaFoldDB" id="A0A0G4GXN4"/>
<evidence type="ECO:0000313" key="2">
    <source>
        <dbReference type="EMBL" id="CEM35612.1"/>
    </source>
</evidence>